<evidence type="ECO:0000256" key="1">
    <source>
        <dbReference type="SAM" id="MobiDB-lite"/>
    </source>
</evidence>
<keyword evidence="3" id="KW-1185">Reference proteome</keyword>
<reference evidence="2 3" key="1">
    <citation type="journal article" date="2016" name="Mol. Biol. Evol.">
        <title>Comparative Genomics of Early-Diverging Mushroom-Forming Fungi Provides Insights into the Origins of Lignocellulose Decay Capabilities.</title>
        <authorList>
            <person name="Nagy L.G."/>
            <person name="Riley R."/>
            <person name="Tritt A."/>
            <person name="Adam C."/>
            <person name="Daum C."/>
            <person name="Floudas D."/>
            <person name="Sun H."/>
            <person name="Yadav J.S."/>
            <person name="Pangilinan J."/>
            <person name="Larsson K.H."/>
            <person name="Matsuura K."/>
            <person name="Barry K."/>
            <person name="Labutti K."/>
            <person name="Kuo R."/>
            <person name="Ohm R.A."/>
            <person name="Bhattacharya S.S."/>
            <person name="Shirouzu T."/>
            <person name="Yoshinaga Y."/>
            <person name="Martin F.M."/>
            <person name="Grigoriev I.V."/>
            <person name="Hibbett D.S."/>
        </authorList>
    </citation>
    <scope>NUCLEOTIDE SEQUENCE [LARGE SCALE GENOMIC DNA]</scope>
    <source>
        <strain evidence="2 3">HHB12733</strain>
    </source>
</reference>
<feature type="compositionally biased region" description="Polar residues" evidence="1">
    <location>
        <begin position="92"/>
        <end position="101"/>
    </location>
</feature>
<evidence type="ECO:0000313" key="3">
    <source>
        <dbReference type="Proteomes" id="UP000076842"/>
    </source>
</evidence>
<organism evidence="2 3">
    <name type="scientific">Calocera cornea HHB12733</name>
    <dbReference type="NCBI Taxonomy" id="1353952"/>
    <lineage>
        <taxon>Eukaryota</taxon>
        <taxon>Fungi</taxon>
        <taxon>Dikarya</taxon>
        <taxon>Basidiomycota</taxon>
        <taxon>Agaricomycotina</taxon>
        <taxon>Dacrymycetes</taxon>
        <taxon>Dacrymycetales</taxon>
        <taxon>Dacrymycetaceae</taxon>
        <taxon>Calocera</taxon>
    </lineage>
</organism>
<gene>
    <name evidence="2" type="ORF">CALCODRAFT_502192</name>
</gene>
<dbReference type="Proteomes" id="UP000076842">
    <property type="component" value="Unassembled WGS sequence"/>
</dbReference>
<name>A0A165DC56_9BASI</name>
<evidence type="ECO:0000313" key="2">
    <source>
        <dbReference type="EMBL" id="KZT52488.1"/>
    </source>
</evidence>
<feature type="region of interest" description="Disordered" evidence="1">
    <location>
        <begin position="66"/>
        <end position="131"/>
    </location>
</feature>
<protein>
    <submittedName>
        <fullName evidence="2">Uncharacterized protein</fullName>
    </submittedName>
</protein>
<dbReference type="InParanoid" id="A0A165DC56"/>
<accession>A0A165DC56</accession>
<sequence>MCRCAMCGVRCAVAHACGRGVRQGPGGRTSWLGGGRTFLPLASPVRSLVPFPPDITRTEDGRVGLSSLGTVLPSPQLIPTTTPPTPPRMSHSGLSNPSSPATRPYSRAPTPSLRDSPRKVTTVPRTPPATV</sequence>
<dbReference type="EMBL" id="KV424064">
    <property type="protein sequence ID" value="KZT52488.1"/>
    <property type="molecule type" value="Genomic_DNA"/>
</dbReference>
<proteinExistence type="predicted"/>
<dbReference type="AlphaFoldDB" id="A0A165DC56"/>